<keyword evidence="3" id="KW-1185">Reference proteome</keyword>
<protein>
    <submittedName>
        <fullName evidence="2">Oidioi.mRNA.OKI2018_I69.chr1.g478.t1.cds</fullName>
    </submittedName>
</protein>
<dbReference type="EMBL" id="OU015566">
    <property type="protein sequence ID" value="CAG5102811.1"/>
    <property type="molecule type" value="Genomic_DNA"/>
</dbReference>
<accession>A0ABN7SS57</accession>
<keyword evidence="1" id="KW-0732">Signal</keyword>
<sequence>MRFFPVLFFLTFSSAWTSEPGGIYMKKYGYKQPEASRQQQNKGDENQKWNRFLEFFRHRLVTANRKKYAYVK</sequence>
<evidence type="ECO:0000313" key="3">
    <source>
        <dbReference type="Proteomes" id="UP001158576"/>
    </source>
</evidence>
<evidence type="ECO:0000256" key="1">
    <source>
        <dbReference type="SAM" id="SignalP"/>
    </source>
</evidence>
<reference evidence="2 3" key="1">
    <citation type="submission" date="2021-04" db="EMBL/GenBank/DDBJ databases">
        <authorList>
            <person name="Bliznina A."/>
        </authorList>
    </citation>
    <scope>NUCLEOTIDE SEQUENCE [LARGE SCALE GENOMIC DNA]</scope>
</reference>
<name>A0ABN7SS57_OIKDI</name>
<feature type="chain" id="PRO_5046732599" evidence="1">
    <location>
        <begin position="18"/>
        <end position="72"/>
    </location>
</feature>
<feature type="signal peptide" evidence="1">
    <location>
        <begin position="1"/>
        <end position="17"/>
    </location>
</feature>
<dbReference type="Proteomes" id="UP001158576">
    <property type="component" value="Chromosome 1"/>
</dbReference>
<organism evidence="2 3">
    <name type="scientific">Oikopleura dioica</name>
    <name type="common">Tunicate</name>
    <dbReference type="NCBI Taxonomy" id="34765"/>
    <lineage>
        <taxon>Eukaryota</taxon>
        <taxon>Metazoa</taxon>
        <taxon>Chordata</taxon>
        <taxon>Tunicata</taxon>
        <taxon>Appendicularia</taxon>
        <taxon>Copelata</taxon>
        <taxon>Oikopleuridae</taxon>
        <taxon>Oikopleura</taxon>
    </lineage>
</organism>
<proteinExistence type="predicted"/>
<gene>
    <name evidence="2" type="ORF">OKIOD_LOCUS9243</name>
</gene>
<evidence type="ECO:0000313" key="2">
    <source>
        <dbReference type="EMBL" id="CAG5102811.1"/>
    </source>
</evidence>